<protein>
    <submittedName>
        <fullName evidence="3">Uncharacterized protein</fullName>
    </submittedName>
</protein>
<gene>
    <name evidence="3" type="ORF">MCOR_41701</name>
</gene>
<keyword evidence="1" id="KW-1133">Transmembrane helix</keyword>
<evidence type="ECO:0000313" key="4">
    <source>
        <dbReference type="Proteomes" id="UP000507470"/>
    </source>
</evidence>
<keyword evidence="4" id="KW-1185">Reference proteome</keyword>
<reference evidence="3 4" key="1">
    <citation type="submission" date="2020-06" db="EMBL/GenBank/DDBJ databases">
        <authorList>
            <person name="Li R."/>
            <person name="Bekaert M."/>
        </authorList>
    </citation>
    <scope>NUCLEOTIDE SEQUENCE [LARGE SCALE GENOMIC DNA]</scope>
    <source>
        <strain evidence="4">wild</strain>
    </source>
</reference>
<feature type="chain" id="PRO_5026787477" evidence="2">
    <location>
        <begin position="16"/>
        <end position="368"/>
    </location>
</feature>
<keyword evidence="1" id="KW-0472">Membrane</keyword>
<proteinExistence type="predicted"/>
<evidence type="ECO:0000313" key="3">
    <source>
        <dbReference type="EMBL" id="CAC5408290.1"/>
    </source>
</evidence>
<organism evidence="3 4">
    <name type="scientific">Mytilus coruscus</name>
    <name type="common">Sea mussel</name>
    <dbReference type="NCBI Taxonomy" id="42192"/>
    <lineage>
        <taxon>Eukaryota</taxon>
        <taxon>Metazoa</taxon>
        <taxon>Spiralia</taxon>
        <taxon>Lophotrochozoa</taxon>
        <taxon>Mollusca</taxon>
        <taxon>Bivalvia</taxon>
        <taxon>Autobranchia</taxon>
        <taxon>Pteriomorphia</taxon>
        <taxon>Mytilida</taxon>
        <taxon>Mytiloidea</taxon>
        <taxon>Mytilidae</taxon>
        <taxon>Mytilinae</taxon>
        <taxon>Mytilus</taxon>
    </lineage>
</organism>
<dbReference type="AlphaFoldDB" id="A0A6J8DN31"/>
<accession>A0A6J8DN31</accession>
<name>A0A6J8DN31_MYTCO</name>
<keyword evidence="2" id="KW-0732">Signal</keyword>
<evidence type="ECO:0000256" key="1">
    <source>
        <dbReference type="SAM" id="Phobius"/>
    </source>
</evidence>
<feature type="signal peptide" evidence="2">
    <location>
        <begin position="1"/>
        <end position="15"/>
    </location>
</feature>
<evidence type="ECO:0000256" key="2">
    <source>
        <dbReference type="SAM" id="SignalP"/>
    </source>
</evidence>
<dbReference type="EMBL" id="CACVKT020007520">
    <property type="protein sequence ID" value="CAC5408290.1"/>
    <property type="molecule type" value="Genomic_DNA"/>
</dbReference>
<dbReference type="Proteomes" id="UP000507470">
    <property type="component" value="Unassembled WGS sequence"/>
</dbReference>
<keyword evidence="1" id="KW-0812">Transmembrane</keyword>
<sequence>MGFFYFSGFFRIVLSSVYQDYQLNCPSFSQWKIRGNELCNSSLIYTCLLNTNEDQYNEHCGFGLNLLEPGYKSVISGMLDRRPCGPERFQPFSMFSNVSTRCVTRKSQCNGEGQVVYNNGTTTHDRSCGCNYIDNFVFVNKPKARCFCFPSEEDCSCYNKACPVDYYLTPDYDCIHISNWTGIFNCSEIQQEKKPTGIAPTQVTPITDSRPDSTYFAHKKLASVIVLVIASLILVYYLCAGLYTFCMKYKNLKEFVRLQQYSKQQYSRYSELSADVTKLSNDLVELATRNMHFVKMKLPDECFDEAISNLETAIGVMCMVNNEIQTQTDFDKATHGGLKILEASFKLQMLFLNNMLSSLQKKIESGIQ</sequence>
<dbReference type="OrthoDB" id="6090904at2759"/>
<feature type="transmembrane region" description="Helical" evidence="1">
    <location>
        <begin position="221"/>
        <end position="245"/>
    </location>
</feature>